<feature type="signal peptide" evidence="1">
    <location>
        <begin position="1"/>
        <end position="23"/>
    </location>
</feature>
<gene>
    <name evidence="2" type="ORF">NCTC13350_04228</name>
</gene>
<proteinExistence type="predicted"/>
<organism evidence="2 3">
    <name type="scientific">Pannonibacter phragmitetus</name>
    <dbReference type="NCBI Taxonomy" id="121719"/>
    <lineage>
        <taxon>Bacteria</taxon>
        <taxon>Pseudomonadati</taxon>
        <taxon>Pseudomonadota</taxon>
        <taxon>Alphaproteobacteria</taxon>
        <taxon>Hyphomicrobiales</taxon>
        <taxon>Stappiaceae</taxon>
        <taxon>Pannonibacter</taxon>
    </lineage>
</organism>
<protein>
    <recommendedName>
        <fullName evidence="4">Beta-lactamase-inhibitor-like PepSY-like domain-containing protein</fullName>
    </recommendedName>
</protein>
<feature type="chain" id="PRO_5016863477" description="Beta-lactamase-inhibitor-like PepSY-like domain-containing protein" evidence="1">
    <location>
        <begin position="24"/>
        <end position="144"/>
    </location>
</feature>
<sequence length="144" mass="15616">MPFRAAILSAAAALPLLWTPATAQVSDSQLIGMMGLTDVSAKDKQMQHGRQLQGRLADGTRIEAEFRSNGELEEIESKDGSFPISLIGPLLPDAVKANPSFPHGATLRKLEFDGKIELEGRTADGRRFEAKFSQDGSLLDFDTD</sequence>
<evidence type="ECO:0000313" key="2">
    <source>
        <dbReference type="EMBL" id="SUC82735.1"/>
    </source>
</evidence>
<keyword evidence="1" id="KW-0732">Signal</keyword>
<name>A0A379HK25_9HYPH</name>
<evidence type="ECO:0000313" key="3">
    <source>
        <dbReference type="Proteomes" id="UP000255000"/>
    </source>
</evidence>
<evidence type="ECO:0000256" key="1">
    <source>
        <dbReference type="SAM" id="SignalP"/>
    </source>
</evidence>
<dbReference type="RefSeq" id="WP_019965494.1">
    <property type="nucleotide sequence ID" value="NZ_UGSK01000002.1"/>
</dbReference>
<evidence type="ECO:0008006" key="4">
    <source>
        <dbReference type="Google" id="ProtNLM"/>
    </source>
</evidence>
<dbReference type="EMBL" id="UGSK01000002">
    <property type="protein sequence ID" value="SUC82735.1"/>
    <property type="molecule type" value="Genomic_DNA"/>
</dbReference>
<accession>A0A379HK25</accession>
<dbReference type="AlphaFoldDB" id="A0A379HK25"/>
<reference evidence="2 3" key="1">
    <citation type="submission" date="2018-06" db="EMBL/GenBank/DDBJ databases">
        <authorList>
            <consortium name="Pathogen Informatics"/>
            <person name="Doyle S."/>
        </authorList>
    </citation>
    <scope>NUCLEOTIDE SEQUENCE [LARGE SCALE GENOMIC DNA]</scope>
    <source>
        <strain evidence="2 3">NCTC13350</strain>
    </source>
</reference>
<dbReference type="Proteomes" id="UP000255000">
    <property type="component" value="Unassembled WGS sequence"/>
</dbReference>
<dbReference type="OrthoDB" id="7844692at2"/>
<dbReference type="SUPFAM" id="SSF160574">
    <property type="entry name" value="BT0923-like"/>
    <property type="match status" value="1"/>
</dbReference>